<dbReference type="Proteomes" id="UP001233999">
    <property type="component" value="Unassembled WGS sequence"/>
</dbReference>
<protein>
    <submittedName>
        <fullName evidence="1">Uncharacterized protein</fullName>
    </submittedName>
</protein>
<proteinExistence type="predicted"/>
<feature type="non-terminal residue" evidence="1">
    <location>
        <position position="53"/>
    </location>
</feature>
<keyword evidence="2" id="KW-1185">Reference proteome</keyword>
<evidence type="ECO:0000313" key="1">
    <source>
        <dbReference type="EMBL" id="KAJ9590005.1"/>
    </source>
</evidence>
<gene>
    <name evidence="1" type="ORF">L9F63_016868</name>
</gene>
<feature type="non-terminal residue" evidence="1">
    <location>
        <position position="1"/>
    </location>
</feature>
<name>A0AAD8EGS4_DIPPU</name>
<reference evidence="1" key="2">
    <citation type="submission" date="2023-05" db="EMBL/GenBank/DDBJ databases">
        <authorList>
            <person name="Fouks B."/>
        </authorList>
    </citation>
    <scope>NUCLEOTIDE SEQUENCE</scope>
    <source>
        <strain evidence="1">Stay&amp;Tobe</strain>
        <tissue evidence="1">Testes</tissue>
    </source>
</reference>
<reference evidence="1" key="1">
    <citation type="journal article" date="2023" name="IScience">
        <title>Live-bearing cockroach genome reveals convergent evolutionary mechanisms linked to viviparity in insects and beyond.</title>
        <authorList>
            <person name="Fouks B."/>
            <person name="Harrison M.C."/>
            <person name="Mikhailova A.A."/>
            <person name="Marchal E."/>
            <person name="English S."/>
            <person name="Carruthers M."/>
            <person name="Jennings E.C."/>
            <person name="Chiamaka E.L."/>
            <person name="Frigard R.A."/>
            <person name="Pippel M."/>
            <person name="Attardo G.M."/>
            <person name="Benoit J.B."/>
            <person name="Bornberg-Bauer E."/>
            <person name="Tobe S.S."/>
        </authorList>
    </citation>
    <scope>NUCLEOTIDE SEQUENCE</scope>
    <source>
        <strain evidence="1">Stay&amp;Tobe</strain>
    </source>
</reference>
<accession>A0AAD8EGS4</accession>
<sequence>YTVVDRCYVARKNHFFLKEEVNNVRRGKIVDGRRISMNPMRWQHWYAAGNGLF</sequence>
<organism evidence="1 2">
    <name type="scientific">Diploptera punctata</name>
    <name type="common">Pacific beetle cockroach</name>
    <dbReference type="NCBI Taxonomy" id="6984"/>
    <lineage>
        <taxon>Eukaryota</taxon>
        <taxon>Metazoa</taxon>
        <taxon>Ecdysozoa</taxon>
        <taxon>Arthropoda</taxon>
        <taxon>Hexapoda</taxon>
        <taxon>Insecta</taxon>
        <taxon>Pterygota</taxon>
        <taxon>Neoptera</taxon>
        <taxon>Polyneoptera</taxon>
        <taxon>Dictyoptera</taxon>
        <taxon>Blattodea</taxon>
        <taxon>Blaberoidea</taxon>
        <taxon>Blaberidae</taxon>
        <taxon>Diplopterinae</taxon>
        <taxon>Diploptera</taxon>
    </lineage>
</organism>
<comment type="caution">
    <text evidence="1">The sequence shown here is derived from an EMBL/GenBank/DDBJ whole genome shotgun (WGS) entry which is preliminary data.</text>
</comment>
<dbReference type="AlphaFoldDB" id="A0AAD8EGS4"/>
<dbReference type="EMBL" id="JASPKZ010004577">
    <property type="protein sequence ID" value="KAJ9590005.1"/>
    <property type="molecule type" value="Genomic_DNA"/>
</dbReference>
<evidence type="ECO:0000313" key="2">
    <source>
        <dbReference type="Proteomes" id="UP001233999"/>
    </source>
</evidence>